<feature type="compositionally biased region" description="Basic and acidic residues" evidence="1">
    <location>
        <begin position="230"/>
        <end position="241"/>
    </location>
</feature>
<name>A0A3Q2EDK6_CYPVA</name>
<feature type="compositionally biased region" description="Polar residues" evidence="1">
    <location>
        <begin position="242"/>
        <end position="252"/>
    </location>
</feature>
<evidence type="ECO:0000313" key="3">
    <source>
        <dbReference type="Proteomes" id="UP000265020"/>
    </source>
</evidence>
<feature type="region of interest" description="Disordered" evidence="1">
    <location>
        <begin position="264"/>
        <end position="298"/>
    </location>
</feature>
<protein>
    <submittedName>
        <fullName evidence="2">Small nuclear RNA activating complex, polypeptide 1b</fullName>
    </submittedName>
</protein>
<reference evidence="2" key="2">
    <citation type="submission" date="2025-09" db="UniProtKB">
        <authorList>
            <consortium name="Ensembl"/>
        </authorList>
    </citation>
    <scope>IDENTIFICATION</scope>
</reference>
<dbReference type="Proteomes" id="UP000265020">
    <property type="component" value="Unassembled WGS sequence"/>
</dbReference>
<feature type="region of interest" description="Disordered" evidence="1">
    <location>
        <begin position="230"/>
        <end position="252"/>
    </location>
</feature>
<accession>A0A3Q2EDK6</accession>
<dbReference type="GO" id="GO:0042795">
    <property type="term" value="P:snRNA transcription by RNA polymerase II"/>
    <property type="evidence" value="ECO:0007669"/>
    <property type="project" value="TreeGrafter"/>
</dbReference>
<dbReference type="InterPro" id="IPR019188">
    <property type="entry name" value="SNAPC1"/>
</dbReference>
<dbReference type="GeneID" id="107093015"/>
<dbReference type="PANTHER" id="PTHR15131">
    <property type="entry name" value="SMALL NUCLEAR RNA ACTIVATING COMPLEX, POLYPEPTIDE 1"/>
    <property type="match status" value="1"/>
</dbReference>
<dbReference type="GO" id="GO:0043565">
    <property type="term" value="F:sequence-specific DNA binding"/>
    <property type="evidence" value="ECO:0007669"/>
    <property type="project" value="TreeGrafter"/>
</dbReference>
<keyword evidence="3" id="KW-1185">Reference proteome</keyword>
<proteinExistence type="predicted"/>
<reference evidence="2" key="1">
    <citation type="submission" date="2025-08" db="UniProtKB">
        <authorList>
            <consortium name="Ensembl"/>
        </authorList>
    </citation>
    <scope>IDENTIFICATION</scope>
</reference>
<dbReference type="PANTHER" id="PTHR15131:SF3">
    <property type="entry name" value="SNRNA-ACTIVATING PROTEIN COMPLEX SUBUNIT 1"/>
    <property type="match status" value="1"/>
</dbReference>
<organism evidence="2 3">
    <name type="scientific">Cyprinodon variegatus</name>
    <name type="common">Sheepshead minnow</name>
    <dbReference type="NCBI Taxonomy" id="28743"/>
    <lineage>
        <taxon>Eukaryota</taxon>
        <taxon>Metazoa</taxon>
        <taxon>Chordata</taxon>
        <taxon>Craniata</taxon>
        <taxon>Vertebrata</taxon>
        <taxon>Euteleostomi</taxon>
        <taxon>Actinopterygii</taxon>
        <taxon>Neopterygii</taxon>
        <taxon>Teleostei</taxon>
        <taxon>Neoteleostei</taxon>
        <taxon>Acanthomorphata</taxon>
        <taxon>Ovalentaria</taxon>
        <taxon>Atherinomorphae</taxon>
        <taxon>Cyprinodontiformes</taxon>
        <taxon>Cyprinodontidae</taxon>
        <taxon>Cyprinodon</taxon>
    </lineage>
</organism>
<dbReference type="Pfam" id="PF09808">
    <property type="entry name" value="SNAPC1"/>
    <property type="match status" value="1"/>
</dbReference>
<dbReference type="STRING" id="28743.ENSCVAP00000029789"/>
<dbReference type="AlphaFoldDB" id="A0A3Q2EDK6"/>
<sequence length="350" mass="41051">MDSYRKHIKSDCDALLNRFQQTQSIRFEVFSQIWKEMKFSLIFSGTPNHKKRLLFHLALNVAYSYFLPPFSFQIRVGGLYLLYSFYHCQTGPAFERIRVALKDFDDIKHFEKEAVDAQHFDVVYVLKRLMNCKAFHFTAMPTHLIYRTKRSMEKSALCEQFIERASRPQELIHTHLLEEMANVDELYKNMKASCTAEMSTRKNTSVNLIRPEIVSQLFSTALDFYNWQQERETTDEDKNSPEKFSSQQESSNRARLLASIKSKAFGEASETSKSRRHRPVERDLTAEEGGSFLRPRNPRVIKPSLRKRTTDQLYVTGDLAREVQRPTFINQLCSLDPSFEEKQKNDKKIK</sequence>
<evidence type="ECO:0000313" key="2">
    <source>
        <dbReference type="Ensembl" id="ENSCVAP00000029789.1"/>
    </source>
</evidence>
<dbReference type="OrthoDB" id="20127at2759"/>
<dbReference type="GeneTree" id="ENSGT00390000018691"/>
<dbReference type="RefSeq" id="XP_015243290.1">
    <property type="nucleotide sequence ID" value="XM_015387804.1"/>
</dbReference>
<evidence type="ECO:0000256" key="1">
    <source>
        <dbReference type="SAM" id="MobiDB-lite"/>
    </source>
</evidence>
<dbReference type="Ensembl" id="ENSCVAT00000031379.1">
    <property type="protein sequence ID" value="ENSCVAP00000029789.1"/>
    <property type="gene ID" value="ENSCVAG00000017835.1"/>
</dbReference>
<dbReference type="GO" id="GO:0042796">
    <property type="term" value="P:snRNA transcription by RNA polymerase III"/>
    <property type="evidence" value="ECO:0007669"/>
    <property type="project" value="TreeGrafter"/>
</dbReference>
<dbReference type="KEGG" id="cvg:107093015"/>
<dbReference type="GO" id="GO:0019185">
    <property type="term" value="C:snRNA-activating protein complex"/>
    <property type="evidence" value="ECO:0007669"/>
    <property type="project" value="TreeGrafter"/>
</dbReference>